<dbReference type="GO" id="GO:0016740">
    <property type="term" value="F:transferase activity"/>
    <property type="evidence" value="ECO:0007669"/>
    <property type="project" value="UniProtKB-KW"/>
</dbReference>
<accession>A0A0C2BNC6</accession>
<organism evidence="1 2">
    <name type="scientific">Noviherbaspirillum autotrophicum</name>
    <dbReference type="NCBI Taxonomy" id="709839"/>
    <lineage>
        <taxon>Bacteria</taxon>
        <taxon>Pseudomonadati</taxon>
        <taxon>Pseudomonadota</taxon>
        <taxon>Betaproteobacteria</taxon>
        <taxon>Burkholderiales</taxon>
        <taxon>Oxalobacteraceae</taxon>
        <taxon>Noviherbaspirillum</taxon>
    </lineage>
</organism>
<proteinExistence type="predicted"/>
<gene>
    <name evidence="1" type="ORF">TSA66_13070</name>
</gene>
<dbReference type="STRING" id="709839.TSA66_13070"/>
<sequence length="189" mass="20949">MPMSHLLLTWAWTTLYAKISLFQKPTGIGSYWPLDRWDVRRLDAEELPQLRACFDHQYWSTIPAISGAVDACHALAAAGYDLVCVTAIKPQYQAARLKNLCDCGFPITRVLSTPNTGTAVSPKAAALMELRPVAFVDDFLLYLRGIPAEIHAALVLREPNGSPNTGEDLVPAHSQHPHLAAFAEWWLSR</sequence>
<protein>
    <submittedName>
        <fullName evidence="1">Phosphate acetyltransferase</fullName>
    </submittedName>
</protein>
<evidence type="ECO:0000313" key="2">
    <source>
        <dbReference type="Proteomes" id="UP000031572"/>
    </source>
</evidence>
<name>A0A0C2BNC6_9BURK</name>
<keyword evidence="1" id="KW-0808">Transferase</keyword>
<evidence type="ECO:0000313" key="1">
    <source>
        <dbReference type="EMBL" id="KIF81524.1"/>
    </source>
</evidence>
<comment type="caution">
    <text evidence="1">The sequence shown here is derived from an EMBL/GenBank/DDBJ whole genome shotgun (WGS) entry which is preliminary data.</text>
</comment>
<keyword evidence="2" id="KW-1185">Reference proteome</keyword>
<dbReference type="Proteomes" id="UP000031572">
    <property type="component" value="Unassembled WGS sequence"/>
</dbReference>
<dbReference type="AlphaFoldDB" id="A0A0C2BNC6"/>
<reference evidence="1 2" key="1">
    <citation type="submission" date="2014-12" db="EMBL/GenBank/DDBJ databases">
        <title>Denitrispirillum autotrophicum gen. nov., sp. nov., Denitrifying, Facultatively Autotrophic Bacteria Isolated from Rice Paddy Soil.</title>
        <authorList>
            <person name="Ishii S."/>
            <person name="Ashida N."/>
            <person name="Ohno H."/>
            <person name="Otsuka S."/>
            <person name="Yokota A."/>
            <person name="Senoo K."/>
        </authorList>
    </citation>
    <scope>NUCLEOTIDE SEQUENCE [LARGE SCALE GENOMIC DNA]</scope>
    <source>
        <strain evidence="1 2">TSA66</strain>
    </source>
</reference>
<dbReference type="InterPro" id="IPR036412">
    <property type="entry name" value="HAD-like_sf"/>
</dbReference>
<dbReference type="SUPFAM" id="SSF56784">
    <property type="entry name" value="HAD-like"/>
    <property type="match status" value="1"/>
</dbReference>
<dbReference type="EMBL" id="JWJG01000028">
    <property type="protein sequence ID" value="KIF81524.1"/>
    <property type="molecule type" value="Genomic_DNA"/>
</dbReference>